<dbReference type="GO" id="GO:0046820">
    <property type="term" value="F:4-amino-4-deoxychorismate synthase activity"/>
    <property type="evidence" value="ECO:0007669"/>
    <property type="project" value="TreeGrafter"/>
</dbReference>
<gene>
    <name evidence="3" type="ORF">GOB87_14350</name>
</gene>
<dbReference type="SUPFAM" id="SSF56322">
    <property type="entry name" value="ADC synthase"/>
    <property type="match status" value="1"/>
</dbReference>
<reference evidence="3" key="1">
    <citation type="submission" date="2019-11" db="EMBL/GenBank/DDBJ databases">
        <title>Description of new Acetobacter species.</title>
        <authorList>
            <person name="Cleenwerck I."/>
            <person name="Sombolestani A.S."/>
        </authorList>
    </citation>
    <scope>NUCLEOTIDE SEQUENCE</scope>
    <source>
        <strain evidence="3">LMG 1626</strain>
    </source>
</reference>
<keyword evidence="4" id="KW-1185">Reference proteome</keyword>
<protein>
    <submittedName>
        <fullName evidence="3">Anthranilate synthase component I family protein</fullName>
    </submittedName>
</protein>
<dbReference type="Pfam" id="PF00425">
    <property type="entry name" value="Chorismate_bind"/>
    <property type="match status" value="1"/>
</dbReference>
<dbReference type="InterPro" id="IPR015890">
    <property type="entry name" value="Chorismate_C"/>
</dbReference>
<sequence length="437" mass="47656">MTHIPLLRPHAWLPPQAALRAYAAAPWMAFLDSGGAPDAPRARWSFLCPRPRETLVWRGKQLWRNDMPVGGSVWEHLRDMRLALPLPPKGPPPFRGGLIGLASYGAGLALENVVSRHHSTTPDLIAFSCTDLLAFDRQEQRCFAIGDLPAATSLPSPATFSPLTFTPDMDRADWLVRVQKVIDLIGAGDIFQANLTMRWHAHAPSSFDEHAAYEALRAASPAPFGAWFRTPEVSLLSASVERFLSLSTDGIVETRPIKGTAPFGADDTETRHLAAALTADTKENAENLMITDLMRNDIGRVCEIGSISVPQLCKVERFAHLHHLVSCVQGRLRPGLTAEDLLRATLPPGSVTGAPKHRAMEIIDAVETSARGAYCGTLFRIGREGEMDSSVVIRSMERTGDRLAIGAGGGITWPSDPAREYDEMLLKAAPLLKVFAQ</sequence>
<accession>A0A967BAS2</accession>
<dbReference type="RefSeq" id="WP_166318337.1">
    <property type="nucleotide sequence ID" value="NZ_WOTH01000048.1"/>
</dbReference>
<dbReference type="Proteomes" id="UP000597459">
    <property type="component" value="Unassembled WGS sequence"/>
</dbReference>
<evidence type="ECO:0000259" key="1">
    <source>
        <dbReference type="Pfam" id="PF00425"/>
    </source>
</evidence>
<dbReference type="Pfam" id="PF04715">
    <property type="entry name" value="Anth_synt_I_N"/>
    <property type="match status" value="1"/>
</dbReference>
<feature type="domain" description="Chorismate-utilising enzyme C-terminal" evidence="1">
    <location>
        <begin position="171"/>
        <end position="427"/>
    </location>
</feature>
<dbReference type="InterPro" id="IPR005801">
    <property type="entry name" value="ADC_synthase"/>
</dbReference>
<name>A0A967BAS2_9PROT</name>
<proteinExistence type="predicted"/>
<dbReference type="PANTHER" id="PTHR11236:SF50">
    <property type="entry name" value="AMINODEOXYCHORISMATE SYNTHASE COMPONENT 1"/>
    <property type="match status" value="1"/>
</dbReference>
<dbReference type="AlphaFoldDB" id="A0A967BAS2"/>
<dbReference type="InterPro" id="IPR019999">
    <property type="entry name" value="Anth_synth_I-like"/>
</dbReference>
<feature type="domain" description="Anthranilate synthase component I N-terminal" evidence="2">
    <location>
        <begin position="13"/>
        <end position="143"/>
    </location>
</feature>
<evidence type="ECO:0000313" key="4">
    <source>
        <dbReference type="Proteomes" id="UP000597459"/>
    </source>
</evidence>
<dbReference type="GO" id="GO:0000162">
    <property type="term" value="P:L-tryptophan biosynthetic process"/>
    <property type="evidence" value="ECO:0007669"/>
    <property type="project" value="TreeGrafter"/>
</dbReference>
<organism evidence="3 4">
    <name type="scientific">Acetobacter estunensis</name>
    <dbReference type="NCBI Taxonomy" id="104097"/>
    <lineage>
        <taxon>Bacteria</taxon>
        <taxon>Pseudomonadati</taxon>
        <taxon>Pseudomonadota</taxon>
        <taxon>Alphaproteobacteria</taxon>
        <taxon>Acetobacterales</taxon>
        <taxon>Acetobacteraceae</taxon>
        <taxon>Acetobacter</taxon>
    </lineage>
</organism>
<evidence type="ECO:0000313" key="3">
    <source>
        <dbReference type="EMBL" id="NHO55111.1"/>
    </source>
</evidence>
<evidence type="ECO:0000259" key="2">
    <source>
        <dbReference type="Pfam" id="PF04715"/>
    </source>
</evidence>
<dbReference type="InterPro" id="IPR006805">
    <property type="entry name" value="Anth_synth_I_N"/>
</dbReference>
<comment type="caution">
    <text evidence="3">The sequence shown here is derived from an EMBL/GenBank/DDBJ whole genome shotgun (WGS) entry which is preliminary data.</text>
</comment>
<dbReference type="PRINTS" id="PR00095">
    <property type="entry name" value="ANTSNTHASEI"/>
</dbReference>
<dbReference type="Gene3D" id="3.60.120.10">
    <property type="entry name" value="Anthranilate synthase"/>
    <property type="match status" value="1"/>
</dbReference>
<dbReference type="EMBL" id="WOTH01000048">
    <property type="protein sequence ID" value="NHO55111.1"/>
    <property type="molecule type" value="Genomic_DNA"/>
</dbReference>
<dbReference type="PANTHER" id="PTHR11236">
    <property type="entry name" value="AMINOBENZOATE/ANTHRANILATE SYNTHASE"/>
    <property type="match status" value="1"/>
</dbReference>